<comment type="caution">
    <text evidence="2">The sequence shown here is derived from an EMBL/GenBank/DDBJ whole genome shotgun (WGS) entry which is preliminary data.</text>
</comment>
<evidence type="ECO:0000313" key="3">
    <source>
        <dbReference type="Proteomes" id="UP000783213"/>
    </source>
</evidence>
<accession>A0ABQ7IAA1</accession>
<reference evidence="2 3" key="1">
    <citation type="journal article" date="2020" name="Genome Biol. Evol.">
        <title>Comparative genomics of Sclerotiniaceae.</title>
        <authorList>
            <person name="Valero Jimenez C.A."/>
            <person name="Steentjes M."/>
            <person name="Scholten O.E."/>
            <person name="Van Kan J.A.L."/>
        </authorList>
    </citation>
    <scope>NUCLEOTIDE SEQUENCE [LARGE SCALE GENOMIC DNA]</scope>
    <source>
        <strain evidence="2 3">B1</strain>
    </source>
</reference>
<dbReference type="GeneID" id="62236706"/>
<gene>
    <name evidence="2" type="ORF">EAE98_009935</name>
</gene>
<organism evidence="2 3">
    <name type="scientific">Botrytis deweyae</name>
    <dbReference type="NCBI Taxonomy" id="2478750"/>
    <lineage>
        <taxon>Eukaryota</taxon>
        <taxon>Fungi</taxon>
        <taxon>Dikarya</taxon>
        <taxon>Ascomycota</taxon>
        <taxon>Pezizomycotina</taxon>
        <taxon>Leotiomycetes</taxon>
        <taxon>Helotiales</taxon>
        <taxon>Sclerotiniaceae</taxon>
        <taxon>Botrytis</taxon>
    </lineage>
</organism>
<keyword evidence="1" id="KW-0472">Membrane</keyword>
<keyword evidence="1" id="KW-0812">Transmembrane</keyword>
<evidence type="ECO:0000256" key="1">
    <source>
        <dbReference type="SAM" id="Phobius"/>
    </source>
</evidence>
<name>A0ABQ7IAA1_9HELO</name>
<keyword evidence="1" id="KW-1133">Transmembrane helix</keyword>
<dbReference type="EMBL" id="RCSX01000032">
    <property type="protein sequence ID" value="KAF7917907.1"/>
    <property type="molecule type" value="Genomic_DNA"/>
</dbReference>
<dbReference type="RefSeq" id="XP_038806019.1">
    <property type="nucleotide sequence ID" value="XM_038957556.1"/>
</dbReference>
<evidence type="ECO:0000313" key="2">
    <source>
        <dbReference type="EMBL" id="KAF7917907.1"/>
    </source>
</evidence>
<proteinExistence type="predicted"/>
<sequence>MSDDEFEQAPDELSVDVVTAHDTMVRLETSAKKSINKSQDERRQNFSVLLVDLFNYSVKRTILMILIGVLGYFLASRGVVAIDYYFDQREMVSGLEAPKEFRIPHHTCKDYVTPQTSAPR</sequence>
<dbReference type="Proteomes" id="UP000783213">
    <property type="component" value="Unassembled WGS sequence"/>
</dbReference>
<feature type="transmembrane region" description="Helical" evidence="1">
    <location>
        <begin position="62"/>
        <end position="86"/>
    </location>
</feature>
<keyword evidence="3" id="KW-1185">Reference proteome</keyword>
<protein>
    <submittedName>
        <fullName evidence="2">Uncharacterized protein</fullName>
    </submittedName>
</protein>